<feature type="domain" description="2-C-methyl-D-erythritol 2,4-cyclodiphosphate synthase" evidence="7">
    <location>
        <begin position="1"/>
        <end position="154"/>
    </location>
</feature>
<feature type="binding site" evidence="5">
    <location>
        <begin position="8"/>
        <end position="10"/>
    </location>
    <ligand>
        <name>4-CDP-2-C-methyl-D-erythritol 2-phosphate</name>
        <dbReference type="ChEBI" id="CHEBI:57919"/>
    </ligand>
</feature>
<organism evidence="9 10">
    <name type="scientific">Faecalicoccus pleomorphus</name>
    <dbReference type="NCBI Taxonomy" id="1323"/>
    <lineage>
        <taxon>Bacteria</taxon>
        <taxon>Bacillati</taxon>
        <taxon>Bacillota</taxon>
        <taxon>Erysipelotrichia</taxon>
        <taxon>Erysipelotrichales</taxon>
        <taxon>Erysipelotrichaceae</taxon>
        <taxon>Faecalicoccus</taxon>
    </lineage>
</organism>
<sequence>MRIGQSIDIHQLKQGRPLILGGVSIEHEKGLDGHSDADVLTHAIMESILGALSLGDLGKHFPDTDPSYKGANSLQLCTCVYEMMVQKGYKVGNVDATIVMERPKLAPYIEQMRNNIAQILHCRLDQISIKATRGEKMGFIGHEEGAAAFSVCLLEEVK</sequence>
<accession>A0A3E3E7A4</accession>
<dbReference type="AlphaFoldDB" id="A0A3E3E7A4"/>
<dbReference type="GO" id="GO:0008685">
    <property type="term" value="F:2-C-methyl-D-erythritol 2,4-cyclodiphosphate synthase activity"/>
    <property type="evidence" value="ECO:0007669"/>
    <property type="project" value="UniProtKB-UniRule"/>
</dbReference>
<dbReference type="GO" id="GO:0046872">
    <property type="term" value="F:metal ion binding"/>
    <property type="evidence" value="ECO:0007669"/>
    <property type="project" value="UniProtKB-KW"/>
</dbReference>
<proteinExistence type="inferred from homology"/>
<protein>
    <recommendedName>
        <fullName evidence="5 6">2-C-methyl-D-erythritol 2,4-cyclodiphosphate synthase</fullName>
        <shortName evidence="5">MECDP-synthase</shortName>
        <shortName evidence="5">MECPP-synthase</shortName>
        <shortName evidence="5">MECPS</shortName>
        <ecNumber evidence="5 6">4.6.1.12</ecNumber>
    </recommendedName>
</protein>
<feature type="site" description="Transition state stabilizer" evidence="5">
    <location>
        <position position="34"/>
    </location>
</feature>
<evidence type="ECO:0000256" key="3">
    <source>
        <dbReference type="ARBA" id="ARBA00023229"/>
    </source>
</evidence>
<comment type="cofactor">
    <cofactor evidence="5">
        <name>a divalent metal cation</name>
        <dbReference type="ChEBI" id="CHEBI:60240"/>
    </cofactor>
    <text evidence="5">Binds 1 divalent metal cation per subunit.</text>
</comment>
<dbReference type="InterPro" id="IPR003526">
    <property type="entry name" value="MECDP_synthase"/>
</dbReference>
<evidence type="ECO:0000256" key="6">
    <source>
        <dbReference type="RuleBase" id="RU004395"/>
    </source>
</evidence>
<feature type="binding site" evidence="5">
    <location>
        <position position="142"/>
    </location>
    <ligand>
        <name>4-CDP-2-C-methyl-D-erythritol 2-phosphate</name>
        <dbReference type="ChEBI" id="CHEBI:57919"/>
    </ligand>
</feature>
<feature type="binding site" evidence="5">
    <location>
        <begin position="56"/>
        <end position="58"/>
    </location>
    <ligand>
        <name>4-CDP-2-C-methyl-D-erythritol 2-phosphate</name>
        <dbReference type="ChEBI" id="CHEBI:57919"/>
    </ligand>
</feature>
<dbReference type="NCBIfam" id="TIGR00151">
    <property type="entry name" value="ispF"/>
    <property type="match status" value="1"/>
</dbReference>
<comment type="similarity">
    <text evidence="1 5 6">Belongs to the IspF family.</text>
</comment>
<dbReference type="PANTHER" id="PTHR43181">
    <property type="entry name" value="2-C-METHYL-D-ERYTHRITOL 2,4-CYCLODIPHOSPHATE SYNTHASE, CHLOROPLASTIC"/>
    <property type="match status" value="1"/>
</dbReference>
<dbReference type="Proteomes" id="UP001212981">
    <property type="component" value="Unassembled WGS sequence"/>
</dbReference>
<keyword evidence="3 5" id="KW-0414">Isoprene biosynthesis</keyword>
<dbReference type="Pfam" id="PF02542">
    <property type="entry name" value="YgbB"/>
    <property type="match status" value="1"/>
</dbReference>
<evidence type="ECO:0000259" key="7">
    <source>
        <dbReference type="Pfam" id="PF02542"/>
    </source>
</evidence>
<evidence type="ECO:0000313" key="9">
    <source>
        <dbReference type="EMBL" id="RGD77501.1"/>
    </source>
</evidence>
<reference evidence="8" key="2">
    <citation type="submission" date="2023-01" db="EMBL/GenBank/DDBJ databases">
        <title>Human gut microbiome strain richness.</title>
        <authorList>
            <person name="Chen-Liaw A."/>
        </authorList>
    </citation>
    <scope>NUCLEOTIDE SEQUENCE</scope>
    <source>
        <strain evidence="8">D8_m1001271B151109d0_201107</strain>
    </source>
</reference>
<dbReference type="UniPathway" id="UPA00056">
    <property type="reaction ID" value="UER00095"/>
</dbReference>
<comment type="catalytic activity">
    <reaction evidence="5 6">
        <text>4-CDP-2-C-methyl-D-erythritol 2-phosphate = 2-C-methyl-D-erythritol 2,4-cyclic diphosphate + CMP</text>
        <dbReference type="Rhea" id="RHEA:23864"/>
        <dbReference type="ChEBI" id="CHEBI:57919"/>
        <dbReference type="ChEBI" id="CHEBI:58483"/>
        <dbReference type="ChEBI" id="CHEBI:60377"/>
        <dbReference type="EC" id="4.6.1.12"/>
    </reaction>
</comment>
<comment type="caution">
    <text evidence="5">Lacks conserved residue(s) required for the propagation of feature annotation.</text>
</comment>
<dbReference type="EC" id="4.6.1.12" evidence="5 6"/>
<keyword evidence="2 5" id="KW-0479">Metal-binding</keyword>
<dbReference type="CDD" id="cd00554">
    <property type="entry name" value="MECDP_synthase"/>
    <property type="match status" value="1"/>
</dbReference>
<dbReference type="HAMAP" id="MF_00107">
    <property type="entry name" value="IspF"/>
    <property type="match status" value="1"/>
</dbReference>
<feature type="binding site" evidence="5">
    <location>
        <position position="8"/>
    </location>
    <ligand>
        <name>a divalent metal cation</name>
        <dbReference type="ChEBI" id="CHEBI:60240"/>
    </ligand>
</feature>
<dbReference type="FunFam" id="3.30.1330.50:FF:000001">
    <property type="entry name" value="2-C-methyl-D-erythritol 2,4-cyclodiphosphate synthase"/>
    <property type="match status" value="1"/>
</dbReference>
<evidence type="ECO:0000256" key="5">
    <source>
        <dbReference type="HAMAP-Rule" id="MF_00107"/>
    </source>
</evidence>
<dbReference type="STRING" id="1123313.GCA_000420345_00891"/>
<evidence type="ECO:0000256" key="2">
    <source>
        <dbReference type="ARBA" id="ARBA00022723"/>
    </source>
</evidence>
<dbReference type="Gene3D" id="3.30.1330.50">
    <property type="entry name" value="2-C-methyl-D-erythritol 2,4-cyclodiphosphate synthase"/>
    <property type="match status" value="1"/>
</dbReference>
<dbReference type="GO" id="GO:0019288">
    <property type="term" value="P:isopentenyl diphosphate biosynthetic process, methylerythritol 4-phosphate pathway"/>
    <property type="evidence" value="ECO:0007669"/>
    <property type="project" value="UniProtKB-UniRule"/>
</dbReference>
<comment type="function">
    <text evidence="5">Involved in the biosynthesis of isopentenyl diphosphate (IPP) and dimethylallyl diphosphate (DMAPP), two major building blocks of isoprenoid compounds. Catalyzes the conversion of 4-diphosphocytidyl-2-C-methyl-D-erythritol 2-phosphate (CDP-ME2P) to 2-C-methyl-D-erythritol 2,4-cyclodiphosphate (ME-CPP) with a corresponding release of cytidine 5-monophosphate (CMP).</text>
</comment>
<evidence type="ECO:0000256" key="4">
    <source>
        <dbReference type="ARBA" id="ARBA00023239"/>
    </source>
</evidence>
<dbReference type="SUPFAM" id="SSF69765">
    <property type="entry name" value="IpsF-like"/>
    <property type="match status" value="1"/>
</dbReference>
<evidence type="ECO:0000313" key="8">
    <source>
        <dbReference type="EMBL" id="MDB7983081.1"/>
    </source>
</evidence>
<dbReference type="RefSeq" id="WP_117445677.1">
    <property type="nucleotide sequence ID" value="NZ_JADNBU010000003.1"/>
</dbReference>
<dbReference type="GO" id="GO:0016114">
    <property type="term" value="P:terpenoid biosynthetic process"/>
    <property type="evidence" value="ECO:0007669"/>
    <property type="project" value="InterPro"/>
</dbReference>
<dbReference type="EMBL" id="JAQLXO010000021">
    <property type="protein sequence ID" value="MDB7983081.1"/>
    <property type="molecule type" value="Genomic_DNA"/>
</dbReference>
<dbReference type="PANTHER" id="PTHR43181:SF1">
    <property type="entry name" value="2-C-METHYL-D-ERYTHRITOL 2,4-CYCLODIPHOSPHATE SYNTHASE, CHLOROPLASTIC"/>
    <property type="match status" value="1"/>
</dbReference>
<comment type="pathway">
    <text evidence="5">Isoprenoid biosynthesis; isopentenyl diphosphate biosynthesis via DXP pathway; isopentenyl diphosphate from 1-deoxy-D-xylulose 5-phosphate: step 4/6.</text>
</comment>
<feature type="binding site" evidence="5">
    <location>
        <begin position="34"/>
        <end position="35"/>
    </location>
    <ligand>
        <name>4-CDP-2-C-methyl-D-erythritol 2-phosphate</name>
        <dbReference type="ChEBI" id="CHEBI:57919"/>
    </ligand>
</feature>
<reference evidence="9 10" key="1">
    <citation type="submission" date="2018-08" db="EMBL/GenBank/DDBJ databases">
        <title>A genome reference for cultivated species of the human gut microbiota.</title>
        <authorList>
            <person name="Zou Y."/>
            <person name="Xue W."/>
            <person name="Luo G."/>
        </authorList>
    </citation>
    <scope>NUCLEOTIDE SEQUENCE [LARGE SCALE GENOMIC DNA]</scope>
    <source>
        <strain evidence="9 10">TF08-11</strain>
    </source>
</reference>
<evidence type="ECO:0000313" key="10">
    <source>
        <dbReference type="Proteomes" id="UP000260721"/>
    </source>
</evidence>
<evidence type="ECO:0000256" key="1">
    <source>
        <dbReference type="ARBA" id="ARBA00008480"/>
    </source>
</evidence>
<dbReference type="Proteomes" id="UP000260721">
    <property type="component" value="Unassembled WGS sequence"/>
</dbReference>
<name>A0A3E3E7A4_9FIRM</name>
<dbReference type="EMBL" id="QUSK01000005">
    <property type="protein sequence ID" value="RGD77501.1"/>
    <property type="molecule type" value="Genomic_DNA"/>
</dbReference>
<comment type="caution">
    <text evidence="9">The sequence shown here is derived from an EMBL/GenBank/DDBJ whole genome shotgun (WGS) entry which is preliminary data.</text>
</comment>
<dbReference type="InterPro" id="IPR036571">
    <property type="entry name" value="MECDP_synthase_sf"/>
</dbReference>
<feature type="binding site" evidence="5">
    <location>
        <position position="139"/>
    </location>
    <ligand>
        <name>4-CDP-2-C-methyl-D-erythritol 2-phosphate</name>
        <dbReference type="ChEBI" id="CHEBI:57919"/>
    </ligand>
</feature>
<keyword evidence="4 5" id="KW-0456">Lyase</keyword>
<feature type="binding site" evidence="5">
    <location>
        <position position="10"/>
    </location>
    <ligand>
        <name>a divalent metal cation</name>
        <dbReference type="ChEBI" id="CHEBI:60240"/>
    </ligand>
</feature>
<feature type="binding site" evidence="5">
    <location>
        <begin position="61"/>
        <end position="65"/>
    </location>
    <ligand>
        <name>4-CDP-2-C-methyl-D-erythritol 2-phosphate</name>
        <dbReference type="ChEBI" id="CHEBI:57919"/>
    </ligand>
</feature>
<feature type="binding site" evidence="5">
    <location>
        <position position="42"/>
    </location>
    <ligand>
        <name>a divalent metal cation</name>
        <dbReference type="ChEBI" id="CHEBI:60240"/>
    </ligand>
</feature>
<gene>
    <name evidence="5 8" type="primary">ispF</name>
    <name evidence="9" type="ORF">DXC78_03090</name>
    <name evidence="8" type="ORF">PND82_09665</name>
</gene>
<comment type="subunit">
    <text evidence="5">Homotrimer.</text>
</comment>